<evidence type="ECO:0000313" key="3">
    <source>
        <dbReference type="Proteomes" id="UP000015351"/>
    </source>
</evidence>
<reference evidence="3" key="1">
    <citation type="journal article" date="2013" name="Stand. Genomic Sci.">
        <title>Genome sequence of the Litoreibacter arenae type strain (DSM 19593(T)), a member of the Roseobacter clade isolated from sea sand.</title>
        <authorList>
            <person name="Riedel T."/>
            <person name="Fiebig A."/>
            <person name="Petersen J."/>
            <person name="Gronow S."/>
            <person name="Kyrpides N.C."/>
            <person name="Goker M."/>
            <person name="Klenk H.P."/>
        </authorList>
    </citation>
    <scope>NUCLEOTIDE SEQUENCE [LARGE SCALE GENOMIC DNA]</scope>
    <source>
        <strain evidence="3">DSM 19593</strain>
    </source>
</reference>
<feature type="compositionally biased region" description="Polar residues" evidence="1">
    <location>
        <begin position="1"/>
        <end position="18"/>
    </location>
</feature>
<proteinExistence type="predicted"/>
<gene>
    <name evidence="2" type="ORF">thalar_00232</name>
</gene>
<evidence type="ECO:0000256" key="1">
    <source>
        <dbReference type="SAM" id="MobiDB-lite"/>
    </source>
</evidence>
<feature type="region of interest" description="Disordered" evidence="1">
    <location>
        <begin position="1"/>
        <end position="58"/>
    </location>
</feature>
<organism evidence="2 3">
    <name type="scientific">Litoreibacter arenae DSM 19593</name>
    <dbReference type="NCBI Taxonomy" id="1123360"/>
    <lineage>
        <taxon>Bacteria</taxon>
        <taxon>Pseudomonadati</taxon>
        <taxon>Pseudomonadota</taxon>
        <taxon>Alphaproteobacteria</taxon>
        <taxon>Rhodobacterales</taxon>
        <taxon>Roseobacteraceae</taxon>
        <taxon>Litoreibacter</taxon>
    </lineage>
</organism>
<sequence length="58" mass="6152">MRQIDSSDILQIGAQTATPDPENGLEPMSKGKNAVTRAQPFDRDISTIGGDQSPVAKP</sequence>
<keyword evidence="3" id="KW-1185">Reference proteome</keyword>
<dbReference type="Proteomes" id="UP000015351">
    <property type="component" value="Unassembled WGS sequence"/>
</dbReference>
<protein>
    <submittedName>
        <fullName evidence="2">Uncharacterized protein</fullName>
    </submittedName>
</protein>
<dbReference type="EMBL" id="AONI01000005">
    <property type="protein sequence ID" value="EPX81676.1"/>
    <property type="molecule type" value="Genomic_DNA"/>
</dbReference>
<accession>S9QJR2</accession>
<dbReference type="HOGENOM" id="CLU_2974072_0_0_5"/>
<name>S9QJR2_9RHOB</name>
<comment type="caution">
    <text evidence="2">The sequence shown here is derived from an EMBL/GenBank/DDBJ whole genome shotgun (WGS) entry which is preliminary data.</text>
</comment>
<dbReference type="AlphaFoldDB" id="S9QJR2"/>
<evidence type="ECO:0000313" key="2">
    <source>
        <dbReference type="EMBL" id="EPX81676.1"/>
    </source>
</evidence>